<comment type="caution">
    <text evidence="1">The sequence shown here is derived from an EMBL/GenBank/DDBJ whole genome shotgun (WGS) entry which is preliminary data.</text>
</comment>
<sequence length="208" mass="24242">MLIKIDKQFSICYYSSVFVNVRPAEVQSKKIQQYVLQNLIELGQISGQNQNIVNFNFLQLENDMIDSKLSGNIKLEISQPVPNRGSTSDSYSMNKRTYSMLLPREIKCDGTVSQMKRDYQTYWLPSMQKPHESFKMNSKELQSLPDREHVTLFDVQNEPFTQLMTNVLMISFTNYIKIIIKIHSFYGIIKLNLFISRFGYVQSALIIK</sequence>
<evidence type="ECO:0000313" key="2">
    <source>
        <dbReference type="EMBL" id="CAL6112202.1"/>
    </source>
</evidence>
<evidence type="ECO:0000313" key="3">
    <source>
        <dbReference type="Proteomes" id="UP001642409"/>
    </source>
</evidence>
<accession>A0AA86P1L9</accession>
<dbReference type="EMBL" id="CAXDID020000733">
    <property type="protein sequence ID" value="CAL6112202.1"/>
    <property type="molecule type" value="Genomic_DNA"/>
</dbReference>
<protein>
    <submittedName>
        <fullName evidence="1">ABC transporter family protein</fullName>
    </submittedName>
    <submittedName>
        <fullName evidence="2">ABC_transporter family protein</fullName>
    </submittedName>
</protein>
<dbReference type="Proteomes" id="UP001642409">
    <property type="component" value="Unassembled WGS sequence"/>
</dbReference>
<organism evidence="1">
    <name type="scientific">Hexamita inflata</name>
    <dbReference type="NCBI Taxonomy" id="28002"/>
    <lineage>
        <taxon>Eukaryota</taxon>
        <taxon>Metamonada</taxon>
        <taxon>Diplomonadida</taxon>
        <taxon>Hexamitidae</taxon>
        <taxon>Hexamitinae</taxon>
        <taxon>Hexamita</taxon>
    </lineage>
</organism>
<evidence type="ECO:0000313" key="1">
    <source>
        <dbReference type="EMBL" id="CAI9930952.1"/>
    </source>
</evidence>
<keyword evidence="3" id="KW-1185">Reference proteome</keyword>
<proteinExistence type="predicted"/>
<gene>
    <name evidence="1" type="ORF">HINF_LOCUS18597</name>
    <name evidence="2" type="ORF">HINF_LOCUS76928</name>
</gene>
<dbReference type="EMBL" id="CATOUU010000467">
    <property type="protein sequence ID" value="CAI9930952.1"/>
    <property type="molecule type" value="Genomic_DNA"/>
</dbReference>
<reference evidence="2 3" key="2">
    <citation type="submission" date="2024-07" db="EMBL/GenBank/DDBJ databases">
        <authorList>
            <person name="Akdeniz Z."/>
        </authorList>
    </citation>
    <scope>NUCLEOTIDE SEQUENCE [LARGE SCALE GENOMIC DNA]</scope>
</reference>
<reference evidence="1" key="1">
    <citation type="submission" date="2023-06" db="EMBL/GenBank/DDBJ databases">
        <authorList>
            <person name="Kurt Z."/>
        </authorList>
    </citation>
    <scope>NUCLEOTIDE SEQUENCE</scope>
</reference>
<name>A0AA86P1L9_9EUKA</name>
<dbReference type="AlphaFoldDB" id="A0AA86P1L9"/>